<reference evidence="1" key="1">
    <citation type="submission" date="2016-05" db="EMBL/GenBank/DDBJ databases">
        <authorList>
            <person name="Lavstsen T."/>
            <person name="Jespersen J.S."/>
        </authorList>
    </citation>
    <scope>NUCLEOTIDE SEQUENCE</scope>
    <source>
        <tissue evidence="1">Brain</tissue>
    </source>
</reference>
<keyword evidence="1" id="KW-0675">Receptor</keyword>
<dbReference type="AlphaFoldDB" id="A0A1A8JYY1"/>
<protein>
    <submittedName>
        <fullName evidence="1">Glutamate receptor, ionotrophic, AMPA 3b</fullName>
    </submittedName>
</protein>
<gene>
    <name evidence="1" type="primary">GRIA3B</name>
</gene>
<reference evidence="1" key="2">
    <citation type="submission" date="2016-06" db="EMBL/GenBank/DDBJ databases">
        <title>The genome of a short-lived fish provides insights into sex chromosome evolution and the genetic control of aging.</title>
        <authorList>
            <person name="Reichwald K."/>
            <person name="Felder M."/>
            <person name="Petzold A."/>
            <person name="Koch P."/>
            <person name="Groth M."/>
            <person name="Platzer M."/>
        </authorList>
    </citation>
    <scope>NUCLEOTIDE SEQUENCE</scope>
    <source>
        <tissue evidence="1">Brain</tissue>
    </source>
</reference>
<feature type="non-terminal residue" evidence="1">
    <location>
        <position position="40"/>
    </location>
</feature>
<proteinExistence type="predicted"/>
<organism evidence="1">
    <name type="scientific">Nothobranchius kuhntae</name>
    <name type="common">Beira killifish</name>
    <dbReference type="NCBI Taxonomy" id="321403"/>
    <lineage>
        <taxon>Eukaryota</taxon>
        <taxon>Metazoa</taxon>
        <taxon>Chordata</taxon>
        <taxon>Craniata</taxon>
        <taxon>Vertebrata</taxon>
        <taxon>Euteleostomi</taxon>
        <taxon>Actinopterygii</taxon>
        <taxon>Neopterygii</taxon>
        <taxon>Teleostei</taxon>
        <taxon>Neoteleostei</taxon>
        <taxon>Acanthomorphata</taxon>
        <taxon>Ovalentaria</taxon>
        <taxon>Atherinomorphae</taxon>
        <taxon>Cyprinodontiformes</taxon>
        <taxon>Nothobranchiidae</taxon>
        <taxon>Nothobranchius</taxon>
    </lineage>
</organism>
<name>A0A1A8JYY1_NOTKU</name>
<accession>A0A1A8JYY1</accession>
<dbReference type="EMBL" id="HAEE01005273">
    <property type="protein sequence ID" value="SBR25293.1"/>
    <property type="molecule type" value="Transcribed_RNA"/>
</dbReference>
<evidence type="ECO:0000313" key="1">
    <source>
        <dbReference type="EMBL" id="SBR25293.1"/>
    </source>
</evidence>
<sequence length="40" mass="4499">MTSVPIPHTSVLNVTLHATFFQDLTLSLPYMSLSYLSIFL</sequence>